<gene>
    <name evidence="1" type="ORF">CISIN_1g046353mg</name>
</gene>
<protein>
    <submittedName>
        <fullName evidence="1">Uncharacterized protein</fullName>
    </submittedName>
</protein>
<organism evidence="1 2">
    <name type="scientific">Citrus sinensis</name>
    <name type="common">Sweet orange</name>
    <name type="synonym">Citrus aurantium var. sinensis</name>
    <dbReference type="NCBI Taxonomy" id="2711"/>
    <lineage>
        <taxon>Eukaryota</taxon>
        <taxon>Viridiplantae</taxon>
        <taxon>Streptophyta</taxon>
        <taxon>Embryophyta</taxon>
        <taxon>Tracheophyta</taxon>
        <taxon>Spermatophyta</taxon>
        <taxon>Magnoliopsida</taxon>
        <taxon>eudicotyledons</taxon>
        <taxon>Gunneridae</taxon>
        <taxon>Pentapetalae</taxon>
        <taxon>rosids</taxon>
        <taxon>malvids</taxon>
        <taxon>Sapindales</taxon>
        <taxon>Rutaceae</taxon>
        <taxon>Aurantioideae</taxon>
        <taxon>Citrus</taxon>
    </lineage>
</organism>
<keyword evidence="2" id="KW-1185">Reference proteome</keyword>
<reference evidence="1 2" key="1">
    <citation type="submission" date="2014-04" db="EMBL/GenBank/DDBJ databases">
        <authorList>
            <consortium name="International Citrus Genome Consortium"/>
            <person name="Gmitter F."/>
            <person name="Chen C."/>
            <person name="Farmerie W."/>
            <person name="Harkins T."/>
            <person name="Desany B."/>
            <person name="Mohiuddin M."/>
            <person name="Kodira C."/>
            <person name="Borodovsky M."/>
            <person name="Lomsadze A."/>
            <person name="Burns P."/>
            <person name="Jenkins J."/>
            <person name="Prochnik S."/>
            <person name="Shu S."/>
            <person name="Chapman J."/>
            <person name="Pitluck S."/>
            <person name="Schmutz J."/>
            <person name="Rokhsar D."/>
        </authorList>
    </citation>
    <scope>NUCLEOTIDE SEQUENCE</scope>
</reference>
<proteinExistence type="predicted"/>
<evidence type="ECO:0000313" key="1">
    <source>
        <dbReference type="EMBL" id="KDO50026.1"/>
    </source>
</evidence>
<accession>A0A067EGH1</accession>
<dbReference type="AlphaFoldDB" id="A0A067EGH1"/>
<dbReference type="EMBL" id="KK785093">
    <property type="protein sequence ID" value="KDO50026.1"/>
    <property type="molecule type" value="Genomic_DNA"/>
</dbReference>
<name>A0A067EGH1_CITSI</name>
<evidence type="ECO:0000313" key="2">
    <source>
        <dbReference type="Proteomes" id="UP000027120"/>
    </source>
</evidence>
<sequence length="80" mass="9074">MTKWLTNTHTAENRCRRAPPAQRFFDCSISLAPDLSAQLQSTSGGNSSGSHCRRNSNRAIYGQMITRQLRYRNPSNDLFI</sequence>
<dbReference type="Proteomes" id="UP000027120">
    <property type="component" value="Unassembled WGS sequence"/>
</dbReference>